<keyword evidence="3 6" id="KW-0812">Transmembrane</keyword>
<keyword evidence="2" id="KW-1003">Cell membrane</keyword>
<dbReference type="EMBL" id="BQFW01000003">
    <property type="protein sequence ID" value="GJJ69961.1"/>
    <property type="molecule type" value="Genomic_DNA"/>
</dbReference>
<accession>A0A9P3H4J8</accession>
<dbReference type="Proteomes" id="UP000827284">
    <property type="component" value="Unassembled WGS sequence"/>
</dbReference>
<evidence type="ECO:0000259" key="7">
    <source>
        <dbReference type="Pfam" id="PF13396"/>
    </source>
</evidence>
<reference evidence="8" key="2">
    <citation type="journal article" date="2022" name="Microbiol. Resour. Announc.">
        <title>Whole-Genome Sequence of Entomortierella parvispora E1425, a Mucoromycotan Fungus Associated with Burkholderiaceae-Related Endosymbiotic Bacteria.</title>
        <authorList>
            <person name="Herlambang A."/>
            <person name="Guo Y."/>
            <person name="Takashima Y."/>
            <person name="Narisawa K."/>
            <person name="Ohta H."/>
            <person name="Nishizawa T."/>
        </authorList>
    </citation>
    <scope>NUCLEOTIDE SEQUENCE</scope>
    <source>
        <strain evidence="8">E1425</strain>
    </source>
</reference>
<dbReference type="AlphaFoldDB" id="A0A9P3H4J8"/>
<evidence type="ECO:0000256" key="2">
    <source>
        <dbReference type="ARBA" id="ARBA00022475"/>
    </source>
</evidence>
<evidence type="ECO:0000313" key="9">
    <source>
        <dbReference type="Proteomes" id="UP000827284"/>
    </source>
</evidence>
<sequence>MHPAATYGGSFFGLVIFILDLIAIFEVINSNRTTVSKLGWSLLIFLFPILGLVLYFLFGNREEHNAGSGYEAIV</sequence>
<keyword evidence="5 6" id="KW-0472">Membrane</keyword>
<gene>
    <name evidence="8" type="ORF">EMPS_02310</name>
</gene>
<dbReference type="InterPro" id="IPR027379">
    <property type="entry name" value="CLS_N"/>
</dbReference>
<protein>
    <recommendedName>
        <fullName evidence="7">Cardiolipin synthase N-terminal domain-containing protein</fullName>
    </recommendedName>
</protein>
<dbReference type="OrthoDB" id="5193244at2759"/>
<keyword evidence="4 6" id="KW-1133">Transmembrane helix</keyword>
<organism evidence="8 9">
    <name type="scientific">Entomortierella parvispora</name>
    <dbReference type="NCBI Taxonomy" id="205924"/>
    <lineage>
        <taxon>Eukaryota</taxon>
        <taxon>Fungi</taxon>
        <taxon>Fungi incertae sedis</taxon>
        <taxon>Mucoromycota</taxon>
        <taxon>Mortierellomycotina</taxon>
        <taxon>Mortierellomycetes</taxon>
        <taxon>Mortierellales</taxon>
        <taxon>Mortierellaceae</taxon>
        <taxon>Entomortierella</taxon>
    </lineage>
</organism>
<evidence type="ECO:0000256" key="6">
    <source>
        <dbReference type="SAM" id="Phobius"/>
    </source>
</evidence>
<feature type="transmembrane region" description="Helical" evidence="6">
    <location>
        <begin position="6"/>
        <end position="28"/>
    </location>
</feature>
<evidence type="ECO:0000256" key="3">
    <source>
        <dbReference type="ARBA" id="ARBA00022692"/>
    </source>
</evidence>
<evidence type="ECO:0000256" key="1">
    <source>
        <dbReference type="ARBA" id="ARBA00004651"/>
    </source>
</evidence>
<feature type="domain" description="Cardiolipin synthase N-terminal" evidence="7">
    <location>
        <begin position="18"/>
        <end position="59"/>
    </location>
</feature>
<comment type="caution">
    <text evidence="8">The sequence shown here is derived from an EMBL/GenBank/DDBJ whole genome shotgun (WGS) entry which is preliminary data.</text>
</comment>
<keyword evidence="9" id="KW-1185">Reference proteome</keyword>
<comment type="subcellular location">
    <subcellularLocation>
        <location evidence="1">Cell membrane</location>
        <topology evidence="1">Multi-pass membrane protein</topology>
    </subcellularLocation>
</comment>
<proteinExistence type="predicted"/>
<dbReference type="GO" id="GO:0005886">
    <property type="term" value="C:plasma membrane"/>
    <property type="evidence" value="ECO:0007669"/>
    <property type="project" value="UniProtKB-SubCell"/>
</dbReference>
<evidence type="ECO:0000256" key="5">
    <source>
        <dbReference type="ARBA" id="ARBA00023136"/>
    </source>
</evidence>
<evidence type="ECO:0000256" key="4">
    <source>
        <dbReference type="ARBA" id="ARBA00022989"/>
    </source>
</evidence>
<reference evidence="8" key="1">
    <citation type="submission" date="2021-11" db="EMBL/GenBank/DDBJ databases">
        <authorList>
            <person name="Herlambang A."/>
            <person name="Guo Y."/>
            <person name="Takashima Y."/>
            <person name="Nishizawa T."/>
        </authorList>
    </citation>
    <scope>NUCLEOTIDE SEQUENCE</scope>
    <source>
        <strain evidence="8">E1425</strain>
    </source>
</reference>
<name>A0A9P3H4J8_9FUNG</name>
<evidence type="ECO:0000313" key="8">
    <source>
        <dbReference type="EMBL" id="GJJ69961.1"/>
    </source>
</evidence>
<feature type="transmembrane region" description="Helical" evidence="6">
    <location>
        <begin position="40"/>
        <end position="58"/>
    </location>
</feature>
<dbReference type="Pfam" id="PF13396">
    <property type="entry name" value="PLDc_N"/>
    <property type="match status" value="1"/>
</dbReference>